<keyword evidence="2" id="KW-1185">Reference proteome</keyword>
<evidence type="ECO:0000313" key="2">
    <source>
        <dbReference type="Proteomes" id="UP001362999"/>
    </source>
</evidence>
<dbReference type="EMBL" id="JAWWNJ010000217">
    <property type="protein sequence ID" value="KAK6969696.1"/>
    <property type="molecule type" value="Genomic_DNA"/>
</dbReference>
<accession>A0AAV9Z3Q6</accession>
<comment type="caution">
    <text evidence="1">The sequence shown here is derived from an EMBL/GenBank/DDBJ whole genome shotgun (WGS) entry which is preliminary data.</text>
</comment>
<evidence type="ECO:0000313" key="1">
    <source>
        <dbReference type="EMBL" id="KAK6969696.1"/>
    </source>
</evidence>
<gene>
    <name evidence="1" type="ORF">R3P38DRAFT_3497868</name>
</gene>
<sequence>MHAALSLSSLNHFPAATQRMLEKACTPHPSPPDIEPFLLFMFGVRRNGNLKVLLPVYHCLLDPVRIPTASALDCAMQDAFPTIRLSLLVLEVLTVVDVPPQSGEDLWPRVLVWVEFFQLFREFFGLFDLGIPSEEDLCLSFLLFSQRMCEHAPNIPMVVSSPGFASIATRAWVQLVHRQDISRLEDGLHEGLALILQATDTFTIVEEAGDPVSIVAAHLQLIVPEVVPALSNGALHLLEFVLGLWQRMQQAPDRNSGRVSRSLPLISPDLVRAVTIAFGATALNAACSSRAVFVAERCLATLSLVFTPQSIPKFSITLILQKGTLCVAWAQSLTGNVQEAWATFCETFGVATAVSRSIETQGSSRWACDNVGVRDTDIAAVKCGHIQPKAQFSANDSTGRGGIANIVSCIEPRVEYPLTRYARRFLRAVVHADYQSQQTQIGHQLAVKWVENPIVDLITVFDYRNGEVKASVHGLQVPDVNDGHLPASHWPDLLARAIASKGAFSLHFAMLPDGSAGRLVSVPLRSATSEFRDGLRKIALTGVVNVEHISAFVSTIDDADLHC</sequence>
<reference evidence="1 2" key="1">
    <citation type="journal article" date="2024" name="J Genomics">
        <title>Draft genome sequencing and assembly of Favolaschia claudopus CIRM-BRFM 2984 isolated from oak limbs.</title>
        <authorList>
            <person name="Navarro D."/>
            <person name="Drula E."/>
            <person name="Chaduli D."/>
            <person name="Cazenave R."/>
            <person name="Ahrendt S."/>
            <person name="Wang J."/>
            <person name="Lipzen A."/>
            <person name="Daum C."/>
            <person name="Barry K."/>
            <person name="Grigoriev I.V."/>
            <person name="Favel A."/>
            <person name="Rosso M.N."/>
            <person name="Martin F."/>
        </authorList>
    </citation>
    <scope>NUCLEOTIDE SEQUENCE [LARGE SCALE GENOMIC DNA]</scope>
    <source>
        <strain evidence="1 2">CIRM-BRFM 2984</strain>
    </source>
</reference>
<dbReference type="Proteomes" id="UP001362999">
    <property type="component" value="Unassembled WGS sequence"/>
</dbReference>
<organism evidence="1 2">
    <name type="scientific">Favolaschia claudopus</name>
    <dbReference type="NCBI Taxonomy" id="2862362"/>
    <lineage>
        <taxon>Eukaryota</taxon>
        <taxon>Fungi</taxon>
        <taxon>Dikarya</taxon>
        <taxon>Basidiomycota</taxon>
        <taxon>Agaricomycotina</taxon>
        <taxon>Agaricomycetes</taxon>
        <taxon>Agaricomycetidae</taxon>
        <taxon>Agaricales</taxon>
        <taxon>Marasmiineae</taxon>
        <taxon>Mycenaceae</taxon>
        <taxon>Favolaschia</taxon>
    </lineage>
</organism>
<name>A0AAV9Z3Q6_9AGAR</name>
<dbReference type="AlphaFoldDB" id="A0AAV9Z3Q6"/>
<proteinExistence type="predicted"/>
<protein>
    <submittedName>
        <fullName evidence="1">Uncharacterized protein</fullName>
    </submittedName>
</protein>